<proteinExistence type="predicted"/>
<dbReference type="EMBL" id="MHMT01000010">
    <property type="protein sequence ID" value="OGZ32947.1"/>
    <property type="molecule type" value="Genomic_DNA"/>
</dbReference>
<sequence length="187" mass="21188">MPDINLIPREYIERKKGARAFISKTNIIIFSLIILSLLFYGGLLLYQRNLDKNSEIIDEEILTLEKNRDISAEKAMVELDKKITTLKTLFENHLYWSNLLERIEELVIPEAYFSNVSINLAESTVMFGAMGGTTSYTNLARQILSFQEDSSVDKVQVSGIALDEKVGIKFSLTANFSNKILLGENND</sequence>
<feature type="transmembrane region" description="Helical" evidence="1">
    <location>
        <begin position="21"/>
        <end position="46"/>
    </location>
</feature>
<keyword evidence="1" id="KW-1133">Transmembrane helix</keyword>
<dbReference type="AlphaFoldDB" id="A0A1G2F4T0"/>
<evidence type="ECO:0008006" key="4">
    <source>
        <dbReference type="Google" id="ProtNLM"/>
    </source>
</evidence>
<evidence type="ECO:0000313" key="3">
    <source>
        <dbReference type="Proteomes" id="UP000177810"/>
    </source>
</evidence>
<protein>
    <recommendedName>
        <fullName evidence="4">Fimbrial assembly protein</fullName>
    </recommendedName>
</protein>
<keyword evidence="1" id="KW-0472">Membrane</keyword>
<name>A0A1G2F4T0_9BACT</name>
<dbReference type="STRING" id="1801990.A2V69_03005"/>
<keyword evidence="1" id="KW-0812">Transmembrane</keyword>
<dbReference type="Proteomes" id="UP000177810">
    <property type="component" value="Unassembled WGS sequence"/>
</dbReference>
<accession>A0A1G2F4T0</accession>
<comment type="caution">
    <text evidence="2">The sequence shown here is derived from an EMBL/GenBank/DDBJ whole genome shotgun (WGS) entry which is preliminary data.</text>
</comment>
<organism evidence="2 3">
    <name type="scientific">Candidatus Portnoybacteria bacterium RBG_13_40_8</name>
    <dbReference type="NCBI Taxonomy" id="1801990"/>
    <lineage>
        <taxon>Bacteria</taxon>
        <taxon>Candidatus Portnoyibacteriota</taxon>
    </lineage>
</organism>
<gene>
    <name evidence="2" type="ORF">A2V69_03005</name>
</gene>
<evidence type="ECO:0000313" key="2">
    <source>
        <dbReference type="EMBL" id="OGZ32947.1"/>
    </source>
</evidence>
<reference evidence="2 3" key="1">
    <citation type="journal article" date="2016" name="Nat. Commun.">
        <title>Thousands of microbial genomes shed light on interconnected biogeochemical processes in an aquifer system.</title>
        <authorList>
            <person name="Anantharaman K."/>
            <person name="Brown C.T."/>
            <person name="Hug L.A."/>
            <person name="Sharon I."/>
            <person name="Castelle C.J."/>
            <person name="Probst A.J."/>
            <person name="Thomas B.C."/>
            <person name="Singh A."/>
            <person name="Wilkins M.J."/>
            <person name="Karaoz U."/>
            <person name="Brodie E.L."/>
            <person name="Williams K.H."/>
            <person name="Hubbard S.S."/>
            <person name="Banfield J.F."/>
        </authorList>
    </citation>
    <scope>NUCLEOTIDE SEQUENCE [LARGE SCALE GENOMIC DNA]</scope>
</reference>
<evidence type="ECO:0000256" key="1">
    <source>
        <dbReference type="SAM" id="Phobius"/>
    </source>
</evidence>